<evidence type="ECO:0000313" key="3">
    <source>
        <dbReference type="Proteomes" id="UP001281447"/>
    </source>
</evidence>
<name>A0ABU5CBR0_9BACI</name>
<dbReference type="Gene3D" id="2.40.30.200">
    <property type="match status" value="1"/>
</dbReference>
<dbReference type="Pfam" id="PF05709">
    <property type="entry name" value="Sipho_tail"/>
    <property type="match status" value="1"/>
</dbReference>
<gene>
    <name evidence="2" type="ORF">RWE15_23845</name>
</gene>
<evidence type="ECO:0000313" key="2">
    <source>
        <dbReference type="EMBL" id="MDY0396771.1"/>
    </source>
</evidence>
<comment type="caution">
    <text evidence="2">The sequence shown here is derived from an EMBL/GenBank/DDBJ whole genome shotgun (WGS) entry which is preliminary data.</text>
</comment>
<organism evidence="2 3">
    <name type="scientific">Tigheibacillus halophilus</name>
    <dbReference type="NCBI Taxonomy" id="361280"/>
    <lineage>
        <taxon>Bacteria</taxon>
        <taxon>Bacillati</taxon>
        <taxon>Bacillota</taxon>
        <taxon>Bacilli</taxon>
        <taxon>Bacillales</taxon>
        <taxon>Bacillaceae</taxon>
        <taxon>Tigheibacillus</taxon>
    </lineage>
</organism>
<sequence length="448" mass="51236">MPKKTFTFNGIRKDWLIMTRGRTKPLFAPVDRNLLAVPGMNGAHLQGTEIKPVEFEQPIAYVSEDDKTDLQLKDELAEWLITDEPASLEFDDEPGRTYYALVQNTISDFEKISVLRQGKINFLLLDPYGYGPEIPKEFTSDVLQFTYDGTAEADPVFNLQVTKPITFAMVQNDLDEYMLIGEPTDVDTEVVDEKTTIFDEVGDTLDSWDETSASQGSFIRGSRGIQVQSYGTGDAWHGPGLMKTLTTPIQDFELEFFINVRTERVDMPFRLSTNFYDEQMNEIGMLRVWDKSPKRMQKNAEGRIGEYLSQYENYLISDRNYHIPDQRVWSGILRVTREGNTITMYVARISQAGNHIESIRQVYVDNAKEYAGKLKYVRIDAAKYGEFDKPNEAGINRVKLSSLKRATIDQTPYIARPGDTITFDHKNEEILINGEDRKDLKDFGGSFF</sequence>
<dbReference type="InterPro" id="IPR006520">
    <property type="entry name" value="Dit_BPSPP_N"/>
</dbReference>
<dbReference type="EMBL" id="JAWDIP010000004">
    <property type="protein sequence ID" value="MDY0396771.1"/>
    <property type="molecule type" value="Genomic_DNA"/>
</dbReference>
<dbReference type="NCBIfam" id="TIGR01633">
    <property type="entry name" value="phi3626_gp14_N"/>
    <property type="match status" value="1"/>
</dbReference>
<keyword evidence="3" id="KW-1185">Reference proteome</keyword>
<proteinExistence type="predicted"/>
<reference evidence="2 3" key="1">
    <citation type="submission" date="2023-10" db="EMBL/GenBank/DDBJ databases">
        <title>Virgibacillus halophilus 5B73C genome.</title>
        <authorList>
            <person name="Miliotis G."/>
            <person name="Sengupta P."/>
            <person name="Hameed A."/>
            <person name="Chuvochina M."/>
            <person name="Mcdonagh F."/>
            <person name="Simpson A.C."/>
            <person name="Singh N.K."/>
            <person name="Rekha P.D."/>
            <person name="Raman K."/>
            <person name="Hugenholtz P."/>
            <person name="Venkateswaran K."/>
        </authorList>
    </citation>
    <scope>NUCLEOTIDE SEQUENCE [LARGE SCALE GENOMIC DNA]</scope>
    <source>
        <strain evidence="2 3">5B73C</strain>
    </source>
</reference>
<feature type="domain" description="Siphovirus-type tail component RIFT-related" evidence="1">
    <location>
        <begin position="18"/>
        <end position="123"/>
    </location>
</feature>
<protein>
    <submittedName>
        <fullName evidence="2">Phage tail family protein</fullName>
    </submittedName>
</protein>
<accession>A0ABU5CBR0</accession>
<dbReference type="InterPro" id="IPR008841">
    <property type="entry name" value="Siphovirus-type_tail_N"/>
</dbReference>
<dbReference type="Proteomes" id="UP001281447">
    <property type="component" value="Unassembled WGS sequence"/>
</dbReference>
<evidence type="ECO:0000259" key="1">
    <source>
        <dbReference type="Pfam" id="PF05709"/>
    </source>
</evidence>